<dbReference type="InterPro" id="IPR051267">
    <property type="entry name" value="STEAP_metalloreductase"/>
</dbReference>
<evidence type="ECO:0000256" key="1">
    <source>
        <dbReference type="ARBA" id="ARBA00023002"/>
    </source>
</evidence>
<dbReference type="PANTHER" id="PTHR14239">
    <property type="entry name" value="DUDULIN-RELATED"/>
    <property type="match status" value="1"/>
</dbReference>
<name>A0ABU2JAB0_9ACTN</name>
<evidence type="ECO:0000259" key="2">
    <source>
        <dbReference type="Pfam" id="PF03807"/>
    </source>
</evidence>
<reference evidence="4" key="1">
    <citation type="submission" date="2023-07" db="EMBL/GenBank/DDBJ databases">
        <title>30 novel species of actinomycetes from the DSMZ collection.</title>
        <authorList>
            <person name="Nouioui I."/>
        </authorList>
    </citation>
    <scope>NUCLEOTIDE SEQUENCE [LARGE SCALE GENOMIC DNA]</scope>
    <source>
        <strain evidence="4">DSM 44399</strain>
    </source>
</reference>
<organism evidence="3 4">
    <name type="scientific">Jatrophihabitans lederbergiae</name>
    <dbReference type="NCBI Taxonomy" id="3075547"/>
    <lineage>
        <taxon>Bacteria</taxon>
        <taxon>Bacillati</taxon>
        <taxon>Actinomycetota</taxon>
        <taxon>Actinomycetes</taxon>
        <taxon>Jatrophihabitantales</taxon>
        <taxon>Jatrophihabitantaceae</taxon>
        <taxon>Jatrophihabitans</taxon>
    </lineage>
</organism>
<dbReference type="SUPFAM" id="SSF51735">
    <property type="entry name" value="NAD(P)-binding Rossmann-fold domains"/>
    <property type="match status" value="1"/>
</dbReference>
<protein>
    <submittedName>
        <fullName evidence="3">NAD(P)-binding domain-containing protein</fullName>
    </submittedName>
</protein>
<keyword evidence="4" id="KW-1185">Reference proteome</keyword>
<dbReference type="InterPro" id="IPR036291">
    <property type="entry name" value="NAD(P)-bd_dom_sf"/>
</dbReference>
<sequence>MTTIGIIGAGNIGGQLARLALANGYDVVLSNSRGPETLTGLVAELGTAVSGQSGNRPTVRAATAEGAGEAGDLVVVTIPLKNYRDVPVAPLAGKVVIDTNNYYPERDGRIPELDDESTTTAELSQRHLPTSKVVKAFNNIMAADLTEEGTPAGTANRRTLPIAGDDEDAKATVAALVERFGFDVVDAGPLSEGWRFQRDTPAYVVRQNSDELTGNLAAARRYRDM</sequence>
<dbReference type="InterPro" id="IPR028939">
    <property type="entry name" value="P5C_Rdtase_cat_N"/>
</dbReference>
<proteinExistence type="predicted"/>
<dbReference type="EMBL" id="JAVREH010000011">
    <property type="protein sequence ID" value="MDT0261930.1"/>
    <property type="molecule type" value="Genomic_DNA"/>
</dbReference>
<dbReference type="Pfam" id="PF03807">
    <property type="entry name" value="F420_oxidored"/>
    <property type="match status" value="1"/>
</dbReference>
<keyword evidence="1" id="KW-0560">Oxidoreductase</keyword>
<dbReference type="RefSeq" id="WP_311423082.1">
    <property type="nucleotide sequence ID" value="NZ_JAVREH010000011.1"/>
</dbReference>
<comment type="caution">
    <text evidence="3">The sequence shown here is derived from an EMBL/GenBank/DDBJ whole genome shotgun (WGS) entry which is preliminary data.</text>
</comment>
<feature type="domain" description="Pyrroline-5-carboxylate reductase catalytic N-terminal" evidence="2">
    <location>
        <begin position="3"/>
        <end position="102"/>
    </location>
</feature>
<dbReference type="Gene3D" id="3.40.50.720">
    <property type="entry name" value="NAD(P)-binding Rossmann-like Domain"/>
    <property type="match status" value="1"/>
</dbReference>
<evidence type="ECO:0000313" key="4">
    <source>
        <dbReference type="Proteomes" id="UP001183176"/>
    </source>
</evidence>
<dbReference type="Proteomes" id="UP001183176">
    <property type="component" value="Unassembled WGS sequence"/>
</dbReference>
<gene>
    <name evidence="3" type="ORF">RM423_11030</name>
</gene>
<evidence type="ECO:0000313" key="3">
    <source>
        <dbReference type="EMBL" id="MDT0261930.1"/>
    </source>
</evidence>
<accession>A0ABU2JAB0</accession>